<accession>X0UQY5</accession>
<proteinExistence type="predicted"/>
<comment type="caution">
    <text evidence="1">The sequence shown here is derived from an EMBL/GenBank/DDBJ whole genome shotgun (WGS) entry which is preliminary data.</text>
</comment>
<feature type="non-terminal residue" evidence="1">
    <location>
        <position position="1"/>
    </location>
</feature>
<reference evidence="1" key="1">
    <citation type="journal article" date="2014" name="Front. Microbiol.">
        <title>High frequency of phylogenetically diverse reductive dehalogenase-homologous genes in deep subseafloor sedimentary metagenomes.</title>
        <authorList>
            <person name="Kawai M."/>
            <person name="Futagami T."/>
            <person name="Toyoda A."/>
            <person name="Takaki Y."/>
            <person name="Nishi S."/>
            <person name="Hori S."/>
            <person name="Arai W."/>
            <person name="Tsubouchi T."/>
            <person name="Morono Y."/>
            <person name="Uchiyama I."/>
            <person name="Ito T."/>
            <person name="Fujiyama A."/>
            <person name="Inagaki F."/>
            <person name="Takami H."/>
        </authorList>
    </citation>
    <scope>NUCLEOTIDE SEQUENCE</scope>
    <source>
        <strain evidence="1">Expedition CK06-06</strain>
    </source>
</reference>
<protein>
    <recommendedName>
        <fullName evidence="2">16S rRNA (Adenine(1518)-N(6)/adenine(1519)-N(6))-dimethyltransferase</fullName>
    </recommendedName>
</protein>
<evidence type="ECO:0008006" key="2">
    <source>
        <dbReference type="Google" id="ProtNLM"/>
    </source>
</evidence>
<gene>
    <name evidence="1" type="ORF">S01H1_18976</name>
</gene>
<dbReference type="AlphaFoldDB" id="X0UQY5"/>
<organism evidence="1">
    <name type="scientific">marine sediment metagenome</name>
    <dbReference type="NCBI Taxonomy" id="412755"/>
    <lineage>
        <taxon>unclassified sequences</taxon>
        <taxon>metagenomes</taxon>
        <taxon>ecological metagenomes</taxon>
    </lineage>
</organism>
<dbReference type="Gene3D" id="1.10.8.100">
    <property type="entry name" value="Ribosomal RNA adenine dimethylase-like, domain 2"/>
    <property type="match status" value="1"/>
</dbReference>
<name>X0UQY5_9ZZZZ</name>
<sequence>AVIELLLGHRRKKIKTCLASADKSFEQIAQQPPIALLDSLEKLGIDPHARGESLTPHQFVALANVLVTT</sequence>
<dbReference type="InterPro" id="IPR023165">
    <property type="entry name" value="rRNA_Ade_diMease-like_C"/>
</dbReference>
<evidence type="ECO:0000313" key="1">
    <source>
        <dbReference type="EMBL" id="GAF90900.1"/>
    </source>
</evidence>
<dbReference type="EMBL" id="BARS01010200">
    <property type="protein sequence ID" value="GAF90900.1"/>
    <property type="molecule type" value="Genomic_DNA"/>
</dbReference>